<dbReference type="Proteomes" id="UP000295345">
    <property type="component" value="Unassembled WGS sequence"/>
</dbReference>
<sequence>MSGNLLTTAATVTCPHGGQATALPAQTRALAVGAPIDTQADLYTVAGCTFAVGGKPQPCVTIRWTGPSARIRAGGSPVLLQSSTGQCLSAEGVPQGPPNVTSVQQRVVGE</sequence>
<comment type="caution">
    <text evidence="2">The sequence shown here is derived from an EMBL/GenBank/DDBJ whole genome shotgun (WGS) entry which is preliminary data.</text>
</comment>
<gene>
    <name evidence="2" type="ORF">E1283_07750</name>
</gene>
<dbReference type="OrthoDB" id="675629at2"/>
<dbReference type="EMBL" id="SMKI01000057">
    <property type="protein sequence ID" value="TDC77268.1"/>
    <property type="molecule type" value="Genomic_DNA"/>
</dbReference>
<dbReference type="AlphaFoldDB" id="A0A4R4THM1"/>
<evidence type="ECO:0000313" key="3">
    <source>
        <dbReference type="Proteomes" id="UP000295345"/>
    </source>
</evidence>
<feature type="region of interest" description="Disordered" evidence="1">
    <location>
        <begin position="90"/>
        <end position="110"/>
    </location>
</feature>
<dbReference type="RefSeq" id="WP_132817162.1">
    <property type="nucleotide sequence ID" value="NZ_SMKI01000057.1"/>
</dbReference>
<feature type="compositionally biased region" description="Polar residues" evidence="1">
    <location>
        <begin position="98"/>
        <end position="110"/>
    </location>
</feature>
<keyword evidence="3" id="KW-1185">Reference proteome</keyword>
<reference evidence="2 3" key="1">
    <citation type="submission" date="2019-03" db="EMBL/GenBank/DDBJ databases">
        <title>Draft genome sequences of novel Actinobacteria.</title>
        <authorList>
            <person name="Sahin N."/>
            <person name="Ay H."/>
            <person name="Saygin H."/>
        </authorList>
    </citation>
    <scope>NUCLEOTIDE SEQUENCE [LARGE SCALE GENOMIC DNA]</scope>
    <source>
        <strain evidence="2 3">DSM 41900</strain>
    </source>
</reference>
<evidence type="ECO:0008006" key="4">
    <source>
        <dbReference type="Google" id="ProtNLM"/>
    </source>
</evidence>
<protein>
    <recommendedName>
        <fullName evidence="4">DUF4280 domain-containing protein</fullName>
    </recommendedName>
</protein>
<evidence type="ECO:0000313" key="2">
    <source>
        <dbReference type="EMBL" id="TDC77268.1"/>
    </source>
</evidence>
<name>A0A4R4THM1_9ACTN</name>
<accession>A0A4R4THM1</accession>
<organism evidence="2 3">
    <name type="scientific">Streptomyces hainanensis</name>
    <dbReference type="NCBI Taxonomy" id="402648"/>
    <lineage>
        <taxon>Bacteria</taxon>
        <taxon>Bacillati</taxon>
        <taxon>Actinomycetota</taxon>
        <taxon>Actinomycetes</taxon>
        <taxon>Kitasatosporales</taxon>
        <taxon>Streptomycetaceae</taxon>
        <taxon>Streptomyces</taxon>
    </lineage>
</organism>
<evidence type="ECO:0000256" key="1">
    <source>
        <dbReference type="SAM" id="MobiDB-lite"/>
    </source>
</evidence>
<proteinExistence type="predicted"/>